<accession>A0AAV8HFT1</accession>
<proteinExistence type="inferred from homology"/>
<evidence type="ECO:0000256" key="3">
    <source>
        <dbReference type="ARBA" id="ARBA00023163"/>
    </source>
</evidence>
<evidence type="ECO:0000256" key="2">
    <source>
        <dbReference type="ARBA" id="ARBA00023015"/>
    </source>
</evidence>
<sequence length="280" mass="30522">MLMTRGRKRRITATAGAPNANDSLSSGSIIHIHKERGVRKKRTSHALCFSDIEIGGGKQEEVAILTGGSGSGSGSHKEAARRNKMKDFYSALHTLLPHLPPKMGRAELAEETVNYIKVLEHRCQALEKRKRDLAQSTNPYQNAPSGAASSAVSLNHYMSRNAFLADQRCKITFPAAVAKSAHQQCFTMQTSASPNVVLNVAGPDAHVSVCAPKTPELISATVYFLEKHGAEVLSVQVCSDMSRTMFVMHAHMSGFDDSMLAKEKFELAKEELILWLGSSE</sequence>
<dbReference type="InterPro" id="IPR044278">
    <property type="entry name" value="BHLH95-like"/>
</dbReference>
<evidence type="ECO:0000256" key="4">
    <source>
        <dbReference type="SAM" id="Coils"/>
    </source>
</evidence>
<comment type="similarity">
    <text evidence="1">Belongs to the bHLH protein family.</text>
</comment>
<dbReference type="Gene3D" id="4.10.280.10">
    <property type="entry name" value="Helix-loop-helix DNA-binding domain"/>
    <property type="match status" value="1"/>
</dbReference>
<dbReference type="InterPro" id="IPR036638">
    <property type="entry name" value="HLH_DNA-bd_sf"/>
</dbReference>
<name>A0AAV8HFT1_9POAL</name>
<dbReference type="PROSITE" id="PS50888">
    <property type="entry name" value="BHLH"/>
    <property type="match status" value="1"/>
</dbReference>
<dbReference type="AlphaFoldDB" id="A0AAV8HFT1"/>
<dbReference type="PANTHER" id="PTHR46772">
    <property type="entry name" value="BHLH DOMAIN-CONTAINING PROTEIN"/>
    <property type="match status" value="1"/>
</dbReference>
<evidence type="ECO:0000256" key="1">
    <source>
        <dbReference type="ARBA" id="ARBA00005510"/>
    </source>
</evidence>
<dbReference type="GO" id="GO:0046983">
    <property type="term" value="F:protein dimerization activity"/>
    <property type="evidence" value="ECO:0007669"/>
    <property type="project" value="InterPro"/>
</dbReference>
<comment type="caution">
    <text evidence="7">The sequence shown here is derived from an EMBL/GenBank/DDBJ whole genome shotgun (WGS) entry which is preliminary data.</text>
</comment>
<evidence type="ECO:0000313" key="8">
    <source>
        <dbReference type="Proteomes" id="UP001140206"/>
    </source>
</evidence>
<reference evidence="7" key="1">
    <citation type="submission" date="2022-08" db="EMBL/GenBank/DDBJ databases">
        <authorList>
            <person name="Marques A."/>
        </authorList>
    </citation>
    <scope>NUCLEOTIDE SEQUENCE</scope>
    <source>
        <strain evidence="7">RhyPub2mFocal</strain>
        <tissue evidence="7">Leaves</tissue>
    </source>
</reference>
<keyword evidence="3" id="KW-0804">Transcription</keyword>
<protein>
    <recommendedName>
        <fullName evidence="6">BHLH domain-containing protein</fullName>
    </recommendedName>
</protein>
<feature type="compositionally biased region" description="Basic residues" evidence="5">
    <location>
        <begin position="1"/>
        <end position="11"/>
    </location>
</feature>
<keyword evidence="8" id="KW-1185">Reference proteome</keyword>
<feature type="domain" description="BHLH" evidence="6">
    <location>
        <begin position="69"/>
        <end position="119"/>
    </location>
</feature>
<dbReference type="GO" id="GO:0003700">
    <property type="term" value="F:DNA-binding transcription factor activity"/>
    <property type="evidence" value="ECO:0007669"/>
    <property type="project" value="InterPro"/>
</dbReference>
<feature type="coiled-coil region" evidence="4">
    <location>
        <begin position="109"/>
        <end position="136"/>
    </location>
</feature>
<dbReference type="PANTHER" id="PTHR46772:SF8">
    <property type="entry name" value="TRANSCRIPTION FACTOR BHLH95"/>
    <property type="match status" value="1"/>
</dbReference>
<dbReference type="SUPFAM" id="SSF47459">
    <property type="entry name" value="HLH, helix-loop-helix DNA-binding domain"/>
    <property type="match status" value="1"/>
</dbReference>
<feature type="region of interest" description="Disordered" evidence="5">
    <location>
        <begin position="1"/>
        <end position="20"/>
    </location>
</feature>
<dbReference type="InterPro" id="IPR011598">
    <property type="entry name" value="bHLH_dom"/>
</dbReference>
<dbReference type="InterPro" id="IPR045239">
    <property type="entry name" value="bHLH95_bHLH"/>
</dbReference>
<evidence type="ECO:0000259" key="6">
    <source>
        <dbReference type="PROSITE" id="PS50888"/>
    </source>
</evidence>
<organism evidence="7 8">
    <name type="scientific">Rhynchospora pubera</name>
    <dbReference type="NCBI Taxonomy" id="906938"/>
    <lineage>
        <taxon>Eukaryota</taxon>
        <taxon>Viridiplantae</taxon>
        <taxon>Streptophyta</taxon>
        <taxon>Embryophyta</taxon>
        <taxon>Tracheophyta</taxon>
        <taxon>Spermatophyta</taxon>
        <taxon>Magnoliopsida</taxon>
        <taxon>Liliopsida</taxon>
        <taxon>Poales</taxon>
        <taxon>Cyperaceae</taxon>
        <taxon>Cyperoideae</taxon>
        <taxon>Rhynchosporeae</taxon>
        <taxon>Rhynchospora</taxon>
    </lineage>
</organism>
<gene>
    <name evidence="7" type="ORF">LUZ62_026684</name>
</gene>
<dbReference type="GO" id="GO:0009960">
    <property type="term" value="P:endosperm development"/>
    <property type="evidence" value="ECO:0007669"/>
    <property type="project" value="InterPro"/>
</dbReference>
<keyword evidence="4" id="KW-0175">Coiled coil</keyword>
<dbReference type="CDD" id="cd11393">
    <property type="entry name" value="bHLH_AtbHLH_like"/>
    <property type="match status" value="1"/>
</dbReference>
<evidence type="ECO:0000256" key="5">
    <source>
        <dbReference type="SAM" id="MobiDB-lite"/>
    </source>
</evidence>
<dbReference type="EMBL" id="JAMFTS010000001">
    <property type="protein sequence ID" value="KAJ4814118.1"/>
    <property type="molecule type" value="Genomic_DNA"/>
</dbReference>
<evidence type="ECO:0000313" key="7">
    <source>
        <dbReference type="EMBL" id="KAJ4814118.1"/>
    </source>
</evidence>
<dbReference type="Proteomes" id="UP001140206">
    <property type="component" value="Chromosome 1"/>
</dbReference>
<keyword evidence="2" id="KW-0805">Transcription regulation</keyword>